<protein>
    <submittedName>
        <fullName evidence="2">DinB family protein</fullName>
    </submittedName>
</protein>
<dbReference type="InterPro" id="IPR034660">
    <property type="entry name" value="DinB/YfiT-like"/>
</dbReference>
<feature type="domain" description="DinB-like" evidence="1">
    <location>
        <begin position="21"/>
        <end position="147"/>
    </location>
</feature>
<dbReference type="Pfam" id="PF12867">
    <property type="entry name" value="DinB_2"/>
    <property type="match status" value="1"/>
</dbReference>
<name>A0ABV1L1A3_9BACL</name>
<accession>A0ABV1L1A3</accession>
<dbReference type="RefSeq" id="WP_232189216.1">
    <property type="nucleotide sequence ID" value="NZ_JAIOAP010000018.1"/>
</dbReference>
<dbReference type="InterPro" id="IPR024775">
    <property type="entry name" value="DinB-like"/>
</dbReference>
<evidence type="ECO:0000259" key="1">
    <source>
        <dbReference type="Pfam" id="PF12867"/>
    </source>
</evidence>
<evidence type="ECO:0000313" key="2">
    <source>
        <dbReference type="EMBL" id="MEQ4486133.1"/>
    </source>
</evidence>
<keyword evidence="3" id="KW-1185">Reference proteome</keyword>
<dbReference type="Gene3D" id="1.20.120.450">
    <property type="entry name" value="dinb family like domain"/>
    <property type="match status" value="1"/>
</dbReference>
<evidence type="ECO:0000313" key="3">
    <source>
        <dbReference type="Proteomes" id="UP001493487"/>
    </source>
</evidence>
<gene>
    <name evidence="2" type="ORF">QJS35_27510</name>
</gene>
<dbReference type="Proteomes" id="UP001493487">
    <property type="component" value="Unassembled WGS sequence"/>
</dbReference>
<reference evidence="2 3" key="1">
    <citation type="journal article" date="2023" name="Genome Announc.">
        <title>Pan-Genome Analyses of the Genus Cohnella and Proposal of the Novel Species Cohnella silvisoli sp. nov., Isolated from Forest Soil.</title>
        <authorList>
            <person name="Wang C."/>
            <person name="Mao L."/>
            <person name="Bao G."/>
            <person name="Zhu H."/>
        </authorList>
    </citation>
    <scope>NUCLEOTIDE SEQUENCE [LARGE SCALE GENOMIC DNA]</scope>
    <source>
        <strain evidence="2 3">NL03-T5-1</strain>
    </source>
</reference>
<sequence>MSLEMQSLLEFFEEWISFTITLQELDEVVWESSIEPGKWAIRDIISHIMLWDKYFYEEAVDRIASDKQVTIKHLNFDDFNSKAIIYGRTISTDELIEKTLFYRKRIIGDIRNLSEEAINRDYKDGDGNVFNVTQYLKDFIWHDQHHMNPLKEYLKTIT</sequence>
<dbReference type="EMBL" id="JASKHM010000019">
    <property type="protein sequence ID" value="MEQ4486133.1"/>
    <property type="molecule type" value="Genomic_DNA"/>
</dbReference>
<organism evidence="2 3">
    <name type="scientific">Cohnella silvisoli</name>
    <dbReference type="NCBI Taxonomy" id="2873699"/>
    <lineage>
        <taxon>Bacteria</taxon>
        <taxon>Bacillati</taxon>
        <taxon>Bacillota</taxon>
        <taxon>Bacilli</taxon>
        <taxon>Bacillales</taxon>
        <taxon>Paenibacillaceae</taxon>
        <taxon>Cohnella</taxon>
    </lineage>
</organism>
<comment type="caution">
    <text evidence="2">The sequence shown here is derived from an EMBL/GenBank/DDBJ whole genome shotgun (WGS) entry which is preliminary data.</text>
</comment>
<dbReference type="SUPFAM" id="SSF109854">
    <property type="entry name" value="DinB/YfiT-like putative metalloenzymes"/>
    <property type="match status" value="1"/>
</dbReference>
<proteinExistence type="predicted"/>